<proteinExistence type="predicted"/>
<dbReference type="OrthoDB" id="9802030at2"/>
<accession>A0A0B6RTI8</accession>
<protein>
    <submittedName>
        <fullName evidence="6">Phosphatidylserine decarboxylase-like protein</fullName>
    </submittedName>
</protein>
<dbReference type="Pfam" id="PF02666">
    <property type="entry name" value="PS_Dcarbxylase"/>
    <property type="match status" value="1"/>
</dbReference>
<dbReference type="Proteomes" id="UP000031838">
    <property type="component" value="Chromosome 1"/>
</dbReference>
<keyword evidence="7" id="KW-1185">Reference proteome</keyword>
<sequence>MTTYSEQDLDARYRQSFGYVAGYLPRDRNALIAWQVDLQTRAAARFAERGAVGRHPSVQAMADLINADSIVRMYVIEAIEQSAAFKKNVLDIDDMLAQLDLICTTAPEYNADPKARVLFPMSALFVNMMATQAGKALFRLTDFNERLRAILKTWADYLDSADSCWVLNRNDTNGWLGRAATEEFKLRDFVVDWSAEHGGFASYNAFFHREIQSEYRPIAGVGDAAIVTSPNDGTVYRIDTNVQADGVFWLKERDYSLRDMLDHPDDALLRRFVGGTVVQIFLSGADYHRWHAPVDGVVSFRNVDGLLFSENEDHEFDPDAGVKSQVYGAAVNNRALVSIEADDARLGSVYVMPIGITEISSLTLVVKDGQHVKKGEELGYFNYGGSTLCVVFEKKVPLDFGSLAVGDTIKVNAKLATVK</sequence>
<dbReference type="Pfam" id="PF12588">
    <property type="entry name" value="PSDC"/>
    <property type="match status" value="1"/>
</dbReference>
<dbReference type="AlphaFoldDB" id="A0A0B6RTI8"/>
<organism evidence="6 7">
    <name type="scientific">Burkholderia plantarii</name>
    <dbReference type="NCBI Taxonomy" id="41899"/>
    <lineage>
        <taxon>Bacteria</taxon>
        <taxon>Pseudomonadati</taxon>
        <taxon>Pseudomonadota</taxon>
        <taxon>Betaproteobacteria</taxon>
        <taxon>Burkholderiales</taxon>
        <taxon>Burkholderiaceae</taxon>
        <taxon>Burkholderia</taxon>
    </lineage>
</organism>
<feature type="domain" description="L-tryptophan decarboxylase PsiD-like" evidence="5">
    <location>
        <begin position="55"/>
        <end position="183"/>
    </location>
</feature>
<dbReference type="InterPro" id="IPR003817">
    <property type="entry name" value="PS_Dcarbxylase"/>
</dbReference>
<evidence type="ECO:0000256" key="2">
    <source>
        <dbReference type="ARBA" id="ARBA00023145"/>
    </source>
</evidence>
<evidence type="ECO:0000313" key="7">
    <source>
        <dbReference type="Proteomes" id="UP000031838"/>
    </source>
</evidence>
<dbReference type="PANTHER" id="PTHR10067">
    <property type="entry name" value="PHOSPHATIDYLSERINE DECARBOXYLASE"/>
    <property type="match status" value="1"/>
</dbReference>
<keyword evidence="4" id="KW-0670">Pyruvate</keyword>
<reference evidence="6 7" key="2">
    <citation type="journal article" date="2016" name="Appl. Microbiol. Biotechnol.">
        <title>Mutations improving production and secretion of extracellular lipase by Burkholderia glumae PG1.</title>
        <authorList>
            <person name="Knapp A."/>
            <person name="Voget S."/>
            <person name="Gao R."/>
            <person name="Zaburannyi N."/>
            <person name="Krysciak D."/>
            <person name="Breuer M."/>
            <person name="Hauer B."/>
            <person name="Streit W.R."/>
            <person name="Muller R."/>
            <person name="Daniel R."/>
            <person name="Jaeger K.E."/>
        </authorList>
    </citation>
    <scope>NUCLEOTIDE SEQUENCE [LARGE SCALE GENOMIC DNA]</scope>
    <source>
        <strain evidence="6 7">PG1</strain>
    </source>
</reference>
<dbReference type="InterPro" id="IPR022237">
    <property type="entry name" value="PsiD-like"/>
</dbReference>
<evidence type="ECO:0000256" key="1">
    <source>
        <dbReference type="ARBA" id="ARBA00022793"/>
    </source>
</evidence>
<dbReference type="GO" id="GO:0006646">
    <property type="term" value="P:phosphatidylethanolamine biosynthetic process"/>
    <property type="evidence" value="ECO:0007669"/>
    <property type="project" value="TreeGrafter"/>
</dbReference>
<evidence type="ECO:0000259" key="5">
    <source>
        <dbReference type="Pfam" id="PF12588"/>
    </source>
</evidence>
<keyword evidence="2" id="KW-0865">Zymogen</keyword>
<reference evidence="7" key="1">
    <citation type="submission" date="2011-03" db="EMBL/GenBank/DDBJ databases">
        <authorList>
            <person name="Voget S."/>
            <person name="Streit W.R."/>
            <person name="Jaeger K.E."/>
            <person name="Daniel R."/>
        </authorList>
    </citation>
    <scope>NUCLEOTIDE SEQUENCE [LARGE SCALE GENOMIC DNA]</scope>
    <source>
        <strain evidence="7">PG1</strain>
    </source>
</reference>
<dbReference type="RefSeq" id="WP_042625154.1">
    <property type="nucleotide sequence ID" value="NZ_CP002580.1"/>
</dbReference>
<dbReference type="KEGG" id="bgp:BGL_1c22090"/>
<dbReference type="PANTHER" id="PTHR10067:SF9">
    <property type="entry name" value="PHOSPHATIDYLSERINE DECARBOXYLASE FAMILY PROTEIN (AFU_ORTHOLOGUE AFUA_7G01730)"/>
    <property type="match status" value="1"/>
</dbReference>
<evidence type="ECO:0000256" key="3">
    <source>
        <dbReference type="ARBA" id="ARBA00023239"/>
    </source>
</evidence>
<dbReference type="GO" id="GO:0004609">
    <property type="term" value="F:phosphatidylserine decarboxylase activity"/>
    <property type="evidence" value="ECO:0007669"/>
    <property type="project" value="InterPro"/>
</dbReference>
<evidence type="ECO:0000313" key="6">
    <source>
        <dbReference type="EMBL" id="AJK46713.1"/>
    </source>
</evidence>
<gene>
    <name evidence="6" type="ORF">BGL_1c22090</name>
</gene>
<dbReference type="HOGENOM" id="CLU_033450_1_0_4"/>
<keyword evidence="3" id="KW-0456">Lyase</keyword>
<dbReference type="EMBL" id="CP002580">
    <property type="protein sequence ID" value="AJK46713.1"/>
    <property type="molecule type" value="Genomic_DNA"/>
</dbReference>
<name>A0A0B6RTI8_BURPL</name>
<evidence type="ECO:0000256" key="4">
    <source>
        <dbReference type="ARBA" id="ARBA00023317"/>
    </source>
</evidence>
<keyword evidence="1" id="KW-0210">Decarboxylase</keyword>